<protein>
    <submittedName>
        <fullName evidence="2">Uncharacterized protein</fullName>
    </submittedName>
</protein>
<dbReference type="Proteomes" id="UP000036681">
    <property type="component" value="Unplaced"/>
</dbReference>
<proteinExistence type="predicted"/>
<reference evidence="2" key="1">
    <citation type="submission" date="2017-02" db="UniProtKB">
        <authorList>
            <consortium name="WormBaseParasite"/>
        </authorList>
    </citation>
    <scope>IDENTIFICATION</scope>
</reference>
<evidence type="ECO:0000313" key="1">
    <source>
        <dbReference type="Proteomes" id="UP000036681"/>
    </source>
</evidence>
<dbReference type="WBParaSite" id="ALUE_0000637101-mRNA-1">
    <property type="protein sequence ID" value="ALUE_0000637101-mRNA-1"/>
    <property type="gene ID" value="ALUE_0000637101"/>
</dbReference>
<organism evidence="1 2">
    <name type="scientific">Ascaris lumbricoides</name>
    <name type="common">Giant roundworm</name>
    <dbReference type="NCBI Taxonomy" id="6252"/>
    <lineage>
        <taxon>Eukaryota</taxon>
        <taxon>Metazoa</taxon>
        <taxon>Ecdysozoa</taxon>
        <taxon>Nematoda</taxon>
        <taxon>Chromadorea</taxon>
        <taxon>Rhabditida</taxon>
        <taxon>Spirurina</taxon>
        <taxon>Ascaridomorpha</taxon>
        <taxon>Ascaridoidea</taxon>
        <taxon>Ascarididae</taxon>
        <taxon>Ascaris</taxon>
    </lineage>
</organism>
<evidence type="ECO:0000313" key="2">
    <source>
        <dbReference type="WBParaSite" id="ALUE_0000637101-mRNA-1"/>
    </source>
</evidence>
<dbReference type="AlphaFoldDB" id="A0A0M3HUC1"/>
<name>A0A0M3HUC1_ASCLU</name>
<sequence length="53" mass="6373">MEIIVPHVELIILTHSHHKAKKHFYTDVVRSVALQFHFGMWDGEKVRLFFRNI</sequence>
<accession>A0A0M3HUC1</accession>
<keyword evidence="1" id="KW-1185">Reference proteome</keyword>